<dbReference type="STRING" id="93684.SAMN05421853_107116"/>
<keyword evidence="3" id="KW-0804">Transcription</keyword>
<dbReference type="RefSeq" id="WP_093012091.1">
    <property type="nucleotide sequence ID" value="NZ_FOXV01000007.1"/>
</dbReference>
<gene>
    <name evidence="5" type="ORF">SAMN05421853_107116</name>
</gene>
<name>A0A1I5Z0S0_9RHOB</name>
<keyword evidence="1" id="KW-0805">Transcription regulation</keyword>
<dbReference type="InterPro" id="IPR036388">
    <property type="entry name" value="WH-like_DNA-bd_sf"/>
</dbReference>
<dbReference type="PRINTS" id="PR00035">
    <property type="entry name" value="HTHGNTR"/>
</dbReference>
<dbReference type="PROSITE" id="PS50949">
    <property type="entry name" value="HTH_GNTR"/>
    <property type="match status" value="1"/>
</dbReference>
<dbReference type="CDD" id="cd07377">
    <property type="entry name" value="WHTH_GntR"/>
    <property type="match status" value="1"/>
</dbReference>
<feature type="domain" description="HTH gntR-type" evidence="4">
    <location>
        <begin position="5"/>
        <end position="72"/>
    </location>
</feature>
<keyword evidence="2 5" id="KW-0238">DNA-binding</keyword>
<dbReference type="InterPro" id="IPR011711">
    <property type="entry name" value="GntR_C"/>
</dbReference>
<accession>A0A1I5Z0S0</accession>
<organism evidence="5 6">
    <name type="scientific">Roseivivax halotolerans</name>
    <dbReference type="NCBI Taxonomy" id="93684"/>
    <lineage>
        <taxon>Bacteria</taxon>
        <taxon>Pseudomonadati</taxon>
        <taxon>Pseudomonadota</taxon>
        <taxon>Alphaproteobacteria</taxon>
        <taxon>Rhodobacterales</taxon>
        <taxon>Roseobacteraceae</taxon>
        <taxon>Roseivivax</taxon>
    </lineage>
</organism>
<dbReference type="Gene3D" id="1.10.10.10">
    <property type="entry name" value="Winged helix-like DNA-binding domain superfamily/Winged helix DNA-binding domain"/>
    <property type="match status" value="1"/>
</dbReference>
<evidence type="ECO:0000256" key="1">
    <source>
        <dbReference type="ARBA" id="ARBA00023015"/>
    </source>
</evidence>
<dbReference type="GO" id="GO:0003677">
    <property type="term" value="F:DNA binding"/>
    <property type="evidence" value="ECO:0007669"/>
    <property type="project" value="UniProtKB-KW"/>
</dbReference>
<dbReference type="EMBL" id="FOXV01000007">
    <property type="protein sequence ID" value="SFQ50000.1"/>
    <property type="molecule type" value="Genomic_DNA"/>
</dbReference>
<evidence type="ECO:0000313" key="5">
    <source>
        <dbReference type="EMBL" id="SFQ50000.1"/>
    </source>
</evidence>
<dbReference type="InterPro" id="IPR008920">
    <property type="entry name" value="TF_FadR/GntR_C"/>
</dbReference>
<proteinExistence type="predicted"/>
<evidence type="ECO:0000259" key="4">
    <source>
        <dbReference type="PROSITE" id="PS50949"/>
    </source>
</evidence>
<keyword evidence="6" id="KW-1185">Reference proteome</keyword>
<evidence type="ECO:0000256" key="3">
    <source>
        <dbReference type="ARBA" id="ARBA00023163"/>
    </source>
</evidence>
<protein>
    <submittedName>
        <fullName evidence="5">DNA-binding transcriptional regulator, GntR family</fullName>
    </submittedName>
</protein>
<dbReference type="SMART" id="SM00895">
    <property type="entry name" value="FCD"/>
    <property type="match status" value="1"/>
</dbReference>
<dbReference type="SMART" id="SM00345">
    <property type="entry name" value="HTH_GNTR"/>
    <property type="match status" value="1"/>
</dbReference>
<dbReference type="Pfam" id="PF07729">
    <property type="entry name" value="FCD"/>
    <property type="match status" value="1"/>
</dbReference>
<dbReference type="GO" id="GO:0003700">
    <property type="term" value="F:DNA-binding transcription factor activity"/>
    <property type="evidence" value="ECO:0007669"/>
    <property type="project" value="InterPro"/>
</dbReference>
<evidence type="ECO:0000256" key="2">
    <source>
        <dbReference type="ARBA" id="ARBA00023125"/>
    </source>
</evidence>
<dbReference type="Proteomes" id="UP000243106">
    <property type="component" value="Unassembled WGS sequence"/>
</dbReference>
<dbReference type="InterPro" id="IPR000524">
    <property type="entry name" value="Tscrpt_reg_HTH_GntR"/>
</dbReference>
<reference evidence="6" key="1">
    <citation type="submission" date="2016-10" db="EMBL/GenBank/DDBJ databases">
        <authorList>
            <person name="Varghese N."/>
            <person name="Submissions S."/>
        </authorList>
    </citation>
    <scope>NUCLEOTIDE SEQUENCE [LARGE SCALE GENOMIC DNA]</scope>
    <source>
        <strain evidence="6">JCM 10271</strain>
    </source>
</reference>
<dbReference type="PANTHER" id="PTHR43537:SF5">
    <property type="entry name" value="UXU OPERON TRANSCRIPTIONAL REGULATOR"/>
    <property type="match status" value="1"/>
</dbReference>
<dbReference type="SUPFAM" id="SSF46785">
    <property type="entry name" value="Winged helix' DNA-binding domain"/>
    <property type="match status" value="1"/>
</dbReference>
<dbReference type="Gene3D" id="1.20.120.530">
    <property type="entry name" value="GntR ligand-binding domain-like"/>
    <property type="match status" value="1"/>
</dbReference>
<dbReference type="Pfam" id="PF00392">
    <property type="entry name" value="GntR"/>
    <property type="match status" value="1"/>
</dbReference>
<dbReference type="SUPFAM" id="SSF48008">
    <property type="entry name" value="GntR ligand-binding domain-like"/>
    <property type="match status" value="1"/>
</dbReference>
<dbReference type="InterPro" id="IPR036390">
    <property type="entry name" value="WH_DNA-bd_sf"/>
</dbReference>
<dbReference type="AlphaFoldDB" id="A0A1I5Z0S0"/>
<evidence type="ECO:0000313" key="6">
    <source>
        <dbReference type="Proteomes" id="UP000243106"/>
    </source>
</evidence>
<dbReference type="PANTHER" id="PTHR43537">
    <property type="entry name" value="TRANSCRIPTIONAL REGULATOR, GNTR FAMILY"/>
    <property type="match status" value="1"/>
</dbReference>
<sequence>MSEAETRHHQLYDVLRTRICLLDYPPGTKLGEEALAAEFGVSRTPLRRVLARLSDEGLVETRHGVGTLVTDVEPSELAHIYALRMELAELIGRLSPRPVTEDIVASAEDMLADAERLSAAPDPRAFAELNAAFFRLGLRLTGNGPLIEVAERLYLKTARIWLARIGELDLMRECESFEAEIRETLAALEAGDVQAAALVRRAHISMSFSRLRTAA</sequence>